<dbReference type="Ensembl" id="ENSTNIT00000022872.1">
    <property type="protein sequence ID" value="ENSTNIP00000022633.1"/>
    <property type="gene ID" value="ENSTNIG00000019426.1"/>
</dbReference>
<dbReference type="HOGENOM" id="CLU_2151622_0_0_1"/>
<evidence type="ECO:0000313" key="2">
    <source>
        <dbReference type="Proteomes" id="UP000007303"/>
    </source>
</evidence>
<proteinExistence type="predicted"/>
<dbReference type="Proteomes" id="UP000007303">
    <property type="component" value="Unassembled WGS sequence"/>
</dbReference>
<keyword evidence="2" id="KW-1185">Reference proteome</keyword>
<dbReference type="GeneTree" id="ENSGT00500000046218"/>
<dbReference type="InParanoid" id="H3DQ34"/>
<reference evidence="1" key="3">
    <citation type="submission" date="2025-09" db="UniProtKB">
        <authorList>
            <consortium name="Ensembl"/>
        </authorList>
    </citation>
    <scope>IDENTIFICATION</scope>
</reference>
<sequence>HGPSVSDVFSETPSRLLLALSSVPELCQSDYQVFGHLHDWGPSTVIALWPAPAVPELCQSDYQVFGHLHDWGPSTVIALWPAPDVSLDPFPGLDLRTNGDGFMFFSMDSPAVHRC</sequence>
<dbReference type="AlphaFoldDB" id="H3DQ34"/>
<evidence type="ECO:0000313" key="1">
    <source>
        <dbReference type="Ensembl" id="ENSTNIP00000022633.1"/>
    </source>
</evidence>
<reference evidence="1" key="2">
    <citation type="submission" date="2025-08" db="UniProtKB">
        <authorList>
            <consortium name="Ensembl"/>
        </authorList>
    </citation>
    <scope>IDENTIFICATION</scope>
</reference>
<organism evidence="1 2">
    <name type="scientific">Tetraodon nigroviridis</name>
    <name type="common">Spotted green pufferfish</name>
    <name type="synonym">Chelonodon nigroviridis</name>
    <dbReference type="NCBI Taxonomy" id="99883"/>
    <lineage>
        <taxon>Eukaryota</taxon>
        <taxon>Metazoa</taxon>
        <taxon>Chordata</taxon>
        <taxon>Craniata</taxon>
        <taxon>Vertebrata</taxon>
        <taxon>Euteleostomi</taxon>
        <taxon>Actinopterygii</taxon>
        <taxon>Neopterygii</taxon>
        <taxon>Teleostei</taxon>
        <taxon>Neoteleostei</taxon>
        <taxon>Acanthomorphata</taxon>
        <taxon>Eupercaria</taxon>
        <taxon>Tetraodontiformes</taxon>
        <taxon>Tetradontoidea</taxon>
        <taxon>Tetraodontidae</taxon>
        <taxon>Tetraodon</taxon>
    </lineage>
</organism>
<name>H3DQ34_TETNG</name>
<reference evidence="2" key="1">
    <citation type="journal article" date="2004" name="Nature">
        <title>Genome duplication in the teleost fish Tetraodon nigroviridis reveals the early vertebrate proto-karyotype.</title>
        <authorList>
            <person name="Jaillon O."/>
            <person name="Aury J.-M."/>
            <person name="Brunet F."/>
            <person name="Petit J.-L."/>
            <person name="Stange-Thomann N."/>
            <person name="Mauceli E."/>
            <person name="Bouneau L."/>
            <person name="Fischer C."/>
            <person name="Ozouf-Costaz C."/>
            <person name="Bernot A."/>
            <person name="Nicaud S."/>
            <person name="Jaffe D."/>
            <person name="Fisher S."/>
            <person name="Lutfalla G."/>
            <person name="Dossat C."/>
            <person name="Segurens B."/>
            <person name="Dasilva C."/>
            <person name="Salanoubat M."/>
            <person name="Levy M."/>
            <person name="Boudet N."/>
            <person name="Castellano S."/>
            <person name="Anthouard V."/>
            <person name="Jubin C."/>
            <person name="Castelli V."/>
            <person name="Katinka M."/>
            <person name="Vacherie B."/>
            <person name="Biemont C."/>
            <person name="Skalli Z."/>
            <person name="Cattolico L."/>
            <person name="Poulain J."/>
            <person name="De Berardinis V."/>
            <person name="Cruaud C."/>
            <person name="Duprat S."/>
            <person name="Brottier P."/>
            <person name="Coutanceau J.-P."/>
            <person name="Gouzy J."/>
            <person name="Parra G."/>
            <person name="Lardier G."/>
            <person name="Chapple C."/>
            <person name="McKernan K.J."/>
            <person name="McEwan P."/>
            <person name="Bosak S."/>
            <person name="Kellis M."/>
            <person name="Volff J.-N."/>
            <person name="Guigo R."/>
            <person name="Zody M.C."/>
            <person name="Mesirov J."/>
            <person name="Lindblad-Toh K."/>
            <person name="Birren B."/>
            <person name="Nusbaum C."/>
            <person name="Kahn D."/>
            <person name="Robinson-Rechavi M."/>
            <person name="Laudet V."/>
            <person name="Schachter V."/>
            <person name="Quetier F."/>
            <person name="Saurin W."/>
            <person name="Scarpelli C."/>
            <person name="Wincker P."/>
            <person name="Lander E.S."/>
            <person name="Weissenbach J."/>
            <person name="Roest Crollius H."/>
        </authorList>
    </citation>
    <scope>NUCLEOTIDE SEQUENCE [LARGE SCALE GENOMIC DNA]</scope>
</reference>
<protein>
    <submittedName>
        <fullName evidence="1">Uncharacterized protein</fullName>
    </submittedName>
</protein>
<accession>H3DQ34</accession>